<name>A0ABZ3CIK0_9STAP</name>
<keyword evidence="6" id="KW-0808">Transferase</keyword>
<evidence type="ECO:0000256" key="11">
    <source>
        <dbReference type="ARBA" id="ARBA00049494"/>
    </source>
</evidence>
<dbReference type="PANTHER" id="PTHR22749:SF6">
    <property type="entry name" value="RIBOFLAVIN KINASE"/>
    <property type="match status" value="1"/>
</dbReference>
<evidence type="ECO:0000256" key="2">
    <source>
        <dbReference type="ARBA" id="ARBA00010214"/>
    </source>
</evidence>
<evidence type="ECO:0000256" key="9">
    <source>
        <dbReference type="ARBA" id="ARBA00022827"/>
    </source>
</evidence>
<evidence type="ECO:0000256" key="10">
    <source>
        <dbReference type="ARBA" id="ARBA00022840"/>
    </source>
</evidence>
<evidence type="ECO:0000256" key="5">
    <source>
        <dbReference type="ARBA" id="ARBA00022643"/>
    </source>
</evidence>
<proteinExistence type="inferred from homology"/>
<evidence type="ECO:0000313" key="14">
    <source>
        <dbReference type="Proteomes" id="UP001455384"/>
    </source>
</evidence>
<keyword evidence="10" id="KW-0067">ATP-binding</keyword>
<evidence type="ECO:0000256" key="7">
    <source>
        <dbReference type="ARBA" id="ARBA00022695"/>
    </source>
</evidence>
<comment type="catalytic activity">
    <reaction evidence="11">
        <text>FMN + ATP + H(+) = FAD + diphosphate</text>
        <dbReference type="Rhea" id="RHEA:17237"/>
        <dbReference type="ChEBI" id="CHEBI:15378"/>
        <dbReference type="ChEBI" id="CHEBI:30616"/>
        <dbReference type="ChEBI" id="CHEBI:33019"/>
        <dbReference type="ChEBI" id="CHEBI:57692"/>
        <dbReference type="ChEBI" id="CHEBI:58210"/>
        <dbReference type="EC" id="2.7.7.2"/>
    </reaction>
</comment>
<comment type="pathway">
    <text evidence="1">Cofactor biosynthesis; FAD biosynthesis; FAD from FMN: step 1/1.</text>
</comment>
<evidence type="ECO:0000256" key="4">
    <source>
        <dbReference type="ARBA" id="ARBA00022630"/>
    </source>
</evidence>
<feature type="domain" description="FAD synthetase" evidence="12">
    <location>
        <begin position="17"/>
        <end position="170"/>
    </location>
</feature>
<accession>A0ABZ3CIK0</accession>
<dbReference type="Pfam" id="PF06574">
    <property type="entry name" value="FAD_syn"/>
    <property type="match status" value="1"/>
</dbReference>
<evidence type="ECO:0000259" key="12">
    <source>
        <dbReference type="Pfam" id="PF06574"/>
    </source>
</evidence>
<reference evidence="14" key="1">
    <citation type="submission" date="2023-10" db="EMBL/GenBank/DDBJ databases">
        <title>Genome analysis and identification of Salinococcus sp. Bachu38 nov., a PGPR from the rhizosphere of Tamarix.</title>
        <authorList>
            <person name="Liang Z."/>
            <person name="Zhang X."/>
            <person name="Jia J."/>
            <person name="Chen X."/>
            <person name="Wang Y."/>
            <person name="Wang Q."/>
            <person name="Wang R."/>
        </authorList>
    </citation>
    <scope>NUCLEOTIDE SEQUENCE [LARGE SCALE GENOMIC DNA]</scope>
    <source>
        <strain evidence="14">Bachu38</strain>
    </source>
</reference>
<keyword evidence="4" id="KW-0285">Flavoprotein</keyword>
<gene>
    <name evidence="13" type="ORF">RQP18_11600</name>
</gene>
<dbReference type="Gene3D" id="3.40.50.620">
    <property type="entry name" value="HUPs"/>
    <property type="match status" value="1"/>
</dbReference>
<dbReference type="Proteomes" id="UP001455384">
    <property type="component" value="Chromosome"/>
</dbReference>
<evidence type="ECO:0000256" key="8">
    <source>
        <dbReference type="ARBA" id="ARBA00022741"/>
    </source>
</evidence>
<keyword evidence="5" id="KW-0288">FMN</keyword>
<dbReference type="InterPro" id="IPR014729">
    <property type="entry name" value="Rossmann-like_a/b/a_fold"/>
</dbReference>
<protein>
    <recommendedName>
        <fullName evidence="3">FAD synthase</fullName>
        <ecNumber evidence="3">2.7.7.2</ecNumber>
    </recommendedName>
</protein>
<keyword evidence="9" id="KW-0274">FAD</keyword>
<evidence type="ECO:0000256" key="6">
    <source>
        <dbReference type="ARBA" id="ARBA00022679"/>
    </source>
</evidence>
<dbReference type="EC" id="2.7.7.2" evidence="3"/>
<dbReference type="InterPro" id="IPR023468">
    <property type="entry name" value="Riboflavin_kinase"/>
</dbReference>
<evidence type="ECO:0000256" key="3">
    <source>
        <dbReference type="ARBA" id="ARBA00012393"/>
    </source>
</evidence>
<organism evidence="13 14">
    <name type="scientific">Salinicoccus bachuensis</name>
    <dbReference type="NCBI Taxonomy" id="3136731"/>
    <lineage>
        <taxon>Bacteria</taxon>
        <taxon>Bacillati</taxon>
        <taxon>Bacillota</taxon>
        <taxon>Bacilli</taxon>
        <taxon>Bacillales</taxon>
        <taxon>Staphylococcaceae</taxon>
        <taxon>Salinicoccus</taxon>
    </lineage>
</organism>
<dbReference type="EMBL" id="CP138333">
    <property type="protein sequence ID" value="WZX29289.1"/>
    <property type="molecule type" value="Genomic_DNA"/>
</dbReference>
<dbReference type="RefSeq" id="WP_342387852.1">
    <property type="nucleotide sequence ID" value="NZ_CP138333.2"/>
</dbReference>
<evidence type="ECO:0000313" key="13">
    <source>
        <dbReference type="EMBL" id="WZX29289.1"/>
    </source>
</evidence>
<dbReference type="InterPro" id="IPR015864">
    <property type="entry name" value="FAD_synthase"/>
</dbReference>
<sequence length="275" mass="31334">MEIIHLNEENLESWQDRSRRNVIALGFFDGVHKGHQKVIGTAKGVAEEADVALDVMSFFPHPKTVLSNGKQQVDYLMPLEEKARILESLGVDRFYIVKFTKAFASLSPEDYVSQYLSNFDTVHAVAGYDFSYGFKGTGTIDRLYADSGFRITTSKVEKVEHAGEKISSTRIRAAILEGKVSELYQMLGRRYRTCAECSDGYLSLKAYYMLPQDGIYDVVIDNGTSRYRTQIYVDSAQQRITFTKNCLMDHINQKEIAITWERRVASHSFYQLVAQ</sequence>
<comment type="similarity">
    <text evidence="2">Belongs to the RibF family.</text>
</comment>
<evidence type="ECO:0000256" key="1">
    <source>
        <dbReference type="ARBA" id="ARBA00004726"/>
    </source>
</evidence>
<keyword evidence="8" id="KW-0547">Nucleotide-binding</keyword>
<dbReference type="PANTHER" id="PTHR22749">
    <property type="entry name" value="RIBOFLAVIN KINASE/FMN ADENYLYLTRANSFERASE"/>
    <property type="match status" value="1"/>
</dbReference>
<dbReference type="SUPFAM" id="SSF52374">
    <property type="entry name" value="Nucleotidylyl transferase"/>
    <property type="match status" value="1"/>
</dbReference>
<keyword evidence="7" id="KW-0548">Nucleotidyltransferase</keyword>
<dbReference type="CDD" id="cd02064">
    <property type="entry name" value="FAD_synthetase_N"/>
    <property type="match status" value="1"/>
</dbReference>
<keyword evidence="14" id="KW-1185">Reference proteome</keyword>